<keyword evidence="4" id="KW-1185">Reference proteome</keyword>
<gene>
    <name evidence="3" type="ORF">CCU68_23340</name>
</gene>
<dbReference type="Proteomes" id="UP000236232">
    <property type="component" value="Unassembled WGS sequence"/>
</dbReference>
<evidence type="ECO:0000256" key="1">
    <source>
        <dbReference type="SAM" id="MobiDB-lite"/>
    </source>
</evidence>
<keyword evidence="2" id="KW-0472">Membrane</keyword>
<name>A0ABX4XZW6_9PSED</name>
<keyword evidence="2" id="KW-0812">Transmembrane</keyword>
<reference evidence="3 4" key="1">
    <citation type="submission" date="2018-01" db="EMBL/GenBank/DDBJ databases">
        <title>Draft Genome Sequence of Pseudomonas gingeri NCPPB 3146 (LMG 5327), a White Line Reaction Producer.</title>
        <authorList>
            <person name="Rokni-Zadeh H."/>
            <person name="Bahrami T."/>
            <person name="Zarvandi S."/>
            <person name="Changi-Ashtiani M."/>
            <person name="De Mot R."/>
        </authorList>
    </citation>
    <scope>NUCLEOTIDE SEQUENCE [LARGE SCALE GENOMIC DNA]</scope>
    <source>
        <strain evidence="4">NCPPB 3146 \ LMG 5327</strain>
    </source>
</reference>
<organism evidence="3 4">
    <name type="scientific">Pseudomonas gingeri NCPPB 3146 = LMG 5327</name>
    <dbReference type="NCBI Taxonomy" id="707248"/>
    <lineage>
        <taxon>Bacteria</taxon>
        <taxon>Pseudomonadati</taxon>
        <taxon>Pseudomonadota</taxon>
        <taxon>Gammaproteobacteria</taxon>
        <taxon>Pseudomonadales</taxon>
        <taxon>Pseudomonadaceae</taxon>
        <taxon>Pseudomonas</taxon>
    </lineage>
</organism>
<keyword evidence="2" id="KW-1133">Transmembrane helix</keyword>
<evidence type="ECO:0000256" key="2">
    <source>
        <dbReference type="SAM" id="Phobius"/>
    </source>
</evidence>
<protein>
    <submittedName>
        <fullName evidence="3">Uncharacterized protein</fullName>
    </submittedName>
</protein>
<evidence type="ECO:0000313" key="4">
    <source>
        <dbReference type="Proteomes" id="UP000236232"/>
    </source>
</evidence>
<accession>A0ABX4XZW6</accession>
<evidence type="ECO:0000313" key="3">
    <source>
        <dbReference type="EMBL" id="PNQ90136.1"/>
    </source>
</evidence>
<feature type="region of interest" description="Disordered" evidence="1">
    <location>
        <begin position="54"/>
        <end position="73"/>
    </location>
</feature>
<comment type="caution">
    <text evidence="3">The sequence shown here is derived from an EMBL/GenBank/DDBJ whole genome shotgun (WGS) entry which is preliminary data.</text>
</comment>
<feature type="transmembrane region" description="Helical" evidence="2">
    <location>
        <begin position="20"/>
        <end position="43"/>
    </location>
</feature>
<sequence>MQSNSRVIFDEATHSPCAKHAASLSMPLLIITNIMFMMTNPIYSKLCKPEKYKTSEHQKSGEKLLILRTSENK</sequence>
<dbReference type="EMBL" id="POWE01000143">
    <property type="protein sequence ID" value="PNQ90136.1"/>
    <property type="molecule type" value="Genomic_DNA"/>
</dbReference>
<proteinExistence type="predicted"/>